<dbReference type="AlphaFoldDB" id="A0A841HFL8"/>
<accession>A0A841HFL8</accession>
<dbReference type="GeneID" id="68693051"/>
<evidence type="ECO:0000313" key="2">
    <source>
        <dbReference type="Proteomes" id="UP000642919"/>
    </source>
</evidence>
<sequence>MQSAYVRILRSGDGSVDSRLHPGLKISENELTVVGHEEAANFRVLKNRLDEVALEATTHELVDS</sequence>
<name>A0A841HFL8_HALSI</name>
<comment type="caution">
    <text evidence="1">The sequence shown here is derived from an EMBL/GenBank/DDBJ whole genome shotgun (WGS) entry which is preliminary data.</text>
</comment>
<dbReference type="Proteomes" id="UP000642919">
    <property type="component" value="Unassembled WGS sequence"/>
</dbReference>
<evidence type="ECO:0000313" key="1">
    <source>
        <dbReference type="EMBL" id="MBB6091088.1"/>
    </source>
</evidence>
<reference evidence="1" key="1">
    <citation type="submission" date="2020-08" db="EMBL/GenBank/DDBJ databases">
        <title>Genomic Encyclopedia of Type Strains, Phase IV (KMG-IV): sequencing the most valuable type-strain genomes for metagenomic binning, comparative biology and taxonomic classification.</title>
        <authorList>
            <person name="Goeker M."/>
        </authorList>
    </citation>
    <scope>NUCLEOTIDE SEQUENCE</scope>
    <source>
        <strain evidence="1">DSM 669</strain>
    </source>
</reference>
<dbReference type="RefSeq" id="WP_148265490.1">
    <property type="nucleotide sequence ID" value="NZ_JACHGX010000023.1"/>
</dbReference>
<proteinExistence type="predicted"/>
<dbReference type="EMBL" id="JACHGX010000023">
    <property type="protein sequence ID" value="MBB6091088.1"/>
    <property type="molecule type" value="Genomic_DNA"/>
</dbReference>
<protein>
    <submittedName>
        <fullName evidence="1">Uncharacterized protein</fullName>
    </submittedName>
</protein>
<gene>
    <name evidence="1" type="ORF">HNR49_002479</name>
</gene>
<organism evidence="1 2">
    <name type="scientific">Halobacterium salinarum</name>
    <name type="common">Halobacterium halobium</name>
    <dbReference type="NCBI Taxonomy" id="2242"/>
    <lineage>
        <taxon>Archaea</taxon>
        <taxon>Methanobacteriati</taxon>
        <taxon>Methanobacteriota</taxon>
        <taxon>Stenosarchaea group</taxon>
        <taxon>Halobacteria</taxon>
        <taxon>Halobacteriales</taxon>
        <taxon>Halobacteriaceae</taxon>
        <taxon>Halobacterium</taxon>
    </lineage>
</organism>